<proteinExistence type="inferred from homology"/>
<evidence type="ECO:0000313" key="10">
    <source>
        <dbReference type="Proteomes" id="UP000289738"/>
    </source>
</evidence>
<dbReference type="GO" id="GO:0080143">
    <property type="term" value="P:regulation of amino acid export"/>
    <property type="evidence" value="ECO:0007669"/>
    <property type="project" value="InterPro"/>
</dbReference>
<keyword evidence="7 8" id="KW-0472">Membrane</keyword>
<evidence type="ECO:0008006" key="11">
    <source>
        <dbReference type="Google" id="ProtNLM"/>
    </source>
</evidence>
<comment type="similarity">
    <text evidence="2">Belongs to the GLUTAMINE DUMPER 1 (TC 9.B.60) family.</text>
</comment>
<accession>A0A444X955</accession>
<keyword evidence="4 8" id="KW-0812">Transmembrane</keyword>
<dbReference type="PANTHER" id="PTHR33228:SF80">
    <property type="entry name" value="PROTEIN, PUTATIVE-RELATED"/>
    <property type="match status" value="1"/>
</dbReference>
<evidence type="ECO:0000256" key="5">
    <source>
        <dbReference type="ARBA" id="ARBA00022970"/>
    </source>
</evidence>
<keyword evidence="3" id="KW-0813">Transport</keyword>
<reference evidence="9 10" key="1">
    <citation type="submission" date="2019-01" db="EMBL/GenBank/DDBJ databases">
        <title>Sequencing of cultivated peanut Arachis hypogaea provides insights into genome evolution and oil improvement.</title>
        <authorList>
            <person name="Chen X."/>
        </authorList>
    </citation>
    <scope>NUCLEOTIDE SEQUENCE [LARGE SCALE GENOMIC DNA]</scope>
    <source>
        <strain evidence="10">cv. Fuhuasheng</strain>
        <tissue evidence="9">Leaves</tissue>
    </source>
</reference>
<keyword evidence="5" id="KW-0029">Amino-acid transport</keyword>
<dbReference type="AlphaFoldDB" id="A0A444X955"/>
<keyword evidence="10" id="KW-1185">Reference proteome</keyword>
<feature type="transmembrane region" description="Helical" evidence="8">
    <location>
        <begin position="20"/>
        <end position="44"/>
    </location>
</feature>
<protein>
    <recommendedName>
        <fullName evidence="11">Protein GLUTAMINE DUMPER</fullName>
    </recommendedName>
</protein>
<dbReference type="PANTHER" id="PTHR33228">
    <property type="entry name" value="PROTEIN GLUTAMINE DUMPER 4-RELATED"/>
    <property type="match status" value="1"/>
</dbReference>
<evidence type="ECO:0000256" key="4">
    <source>
        <dbReference type="ARBA" id="ARBA00022692"/>
    </source>
</evidence>
<dbReference type="STRING" id="3818.A0A444X955"/>
<dbReference type="EMBL" id="SDMP01000020">
    <property type="protein sequence ID" value="RYQ86225.1"/>
    <property type="molecule type" value="Genomic_DNA"/>
</dbReference>
<dbReference type="GO" id="GO:0016020">
    <property type="term" value="C:membrane"/>
    <property type="evidence" value="ECO:0007669"/>
    <property type="project" value="UniProtKB-SubCell"/>
</dbReference>
<dbReference type="Gramene" id="arahy.Tifrunner.gnm2.ann2.Ah20g465200.1">
    <property type="protein sequence ID" value="arahy.Tifrunner.gnm2.ann2.Ah20g465200.1-CDS-1"/>
    <property type="gene ID" value="arahy.Tifrunner.gnm2.ann2.Ah20g465200"/>
</dbReference>
<evidence type="ECO:0000256" key="1">
    <source>
        <dbReference type="ARBA" id="ARBA00004167"/>
    </source>
</evidence>
<comment type="subcellular location">
    <subcellularLocation>
        <location evidence="1">Membrane</location>
        <topology evidence="1">Single-pass membrane protein</topology>
    </subcellularLocation>
</comment>
<evidence type="ECO:0000256" key="8">
    <source>
        <dbReference type="SAM" id="Phobius"/>
    </source>
</evidence>
<dbReference type="SMR" id="A0A444X955"/>
<dbReference type="Proteomes" id="UP000289738">
    <property type="component" value="Chromosome B10"/>
</dbReference>
<keyword evidence="6 8" id="KW-1133">Transmembrane helix</keyword>
<evidence type="ECO:0000256" key="7">
    <source>
        <dbReference type="ARBA" id="ARBA00023136"/>
    </source>
</evidence>
<evidence type="ECO:0000256" key="3">
    <source>
        <dbReference type="ARBA" id="ARBA00022448"/>
    </source>
</evidence>
<dbReference type="GO" id="GO:0006865">
    <property type="term" value="P:amino acid transport"/>
    <property type="evidence" value="ECO:0007669"/>
    <property type="project" value="UniProtKB-KW"/>
</dbReference>
<comment type="caution">
    <text evidence="9">The sequence shown here is derived from an EMBL/GenBank/DDBJ whole genome shotgun (WGS) entry which is preliminary data.</text>
</comment>
<evidence type="ECO:0000313" key="9">
    <source>
        <dbReference type="EMBL" id="RYQ86225.1"/>
    </source>
</evidence>
<name>A0A444X955_ARAHY</name>
<sequence>MKHIKNASLASEINIWRSPIPYLFGGIALLFLLISVALVILICYHRKHVASSVHSSSEGEEGMKGTIMPSKVVIDNNEPKILVIMAGDENPSYLAEPIASLNRCTCDCEANPTTSSSSLINGKITEKQ</sequence>
<organism evidence="9 10">
    <name type="scientific">Arachis hypogaea</name>
    <name type="common">Peanut</name>
    <dbReference type="NCBI Taxonomy" id="3818"/>
    <lineage>
        <taxon>Eukaryota</taxon>
        <taxon>Viridiplantae</taxon>
        <taxon>Streptophyta</taxon>
        <taxon>Embryophyta</taxon>
        <taxon>Tracheophyta</taxon>
        <taxon>Spermatophyta</taxon>
        <taxon>Magnoliopsida</taxon>
        <taxon>eudicotyledons</taxon>
        <taxon>Gunneridae</taxon>
        <taxon>Pentapetalae</taxon>
        <taxon>rosids</taxon>
        <taxon>fabids</taxon>
        <taxon>Fabales</taxon>
        <taxon>Fabaceae</taxon>
        <taxon>Papilionoideae</taxon>
        <taxon>50 kb inversion clade</taxon>
        <taxon>dalbergioids sensu lato</taxon>
        <taxon>Dalbergieae</taxon>
        <taxon>Pterocarpus clade</taxon>
        <taxon>Arachis</taxon>
    </lineage>
</organism>
<evidence type="ECO:0000256" key="2">
    <source>
        <dbReference type="ARBA" id="ARBA00009977"/>
    </source>
</evidence>
<gene>
    <name evidence="9" type="ORF">Ahy_B10g105911</name>
</gene>
<evidence type="ECO:0000256" key="6">
    <source>
        <dbReference type="ARBA" id="ARBA00022989"/>
    </source>
</evidence>
<dbReference type="InterPro" id="IPR040359">
    <property type="entry name" value="GDU"/>
</dbReference>